<feature type="domain" description="UspA" evidence="2">
    <location>
        <begin position="49"/>
        <end position="189"/>
    </location>
</feature>
<dbReference type="AlphaFoldDB" id="L9Y3Z6"/>
<name>L9Y3Z6_9EURY</name>
<organism evidence="3 4">
    <name type="scientific">Natrinema versiforme JCM 10478</name>
    <dbReference type="NCBI Taxonomy" id="1227496"/>
    <lineage>
        <taxon>Archaea</taxon>
        <taxon>Methanobacteriati</taxon>
        <taxon>Methanobacteriota</taxon>
        <taxon>Stenosarchaea group</taxon>
        <taxon>Halobacteria</taxon>
        <taxon>Halobacteriales</taxon>
        <taxon>Natrialbaceae</taxon>
        <taxon>Natrinema</taxon>
    </lineage>
</organism>
<comment type="caution">
    <text evidence="3">The sequence shown here is derived from an EMBL/GenBank/DDBJ whole genome shotgun (WGS) entry which is preliminary data.</text>
</comment>
<evidence type="ECO:0000259" key="2">
    <source>
        <dbReference type="Pfam" id="PF00582"/>
    </source>
</evidence>
<evidence type="ECO:0000313" key="4">
    <source>
        <dbReference type="Proteomes" id="UP000011632"/>
    </source>
</evidence>
<dbReference type="PATRIC" id="fig|1227496.3.peg.2192"/>
<dbReference type="Proteomes" id="UP000011632">
    <property type="component" value="Unassembled WGS sequence"/>
</dbReference>
<dbReference type="InterPro" id="IPR006016">
    <property type="entry name" value="UspA"/>
</dbReference>
<protein>
    <submittedName>
        <fullName evidence="3">UspA domain-containing protein</fullName>
    </submittedName>
</protein>
<dbReference type="CDD" id="cd00293">
    <property type="entry name" value="USP-like"/>
    <property type="match status" value="1"/>
</dbReference>
<sequence length="197" mass="20888">MLIEASGRRSSRLIAVSLTLIDPFRLEALRECKILYDRSDNTGYRRQSMANSIIIPTDGSEYAEKASKVGFDFAEKIDATVHALAVGDVNQTERSAVGGGPPQTVDDVTELAETWAADLAAAAEERGLEATTVVRSGHPAEEITDYAAALDADMIVIGTAGRSGLERRVLGSVTDKVVRTAPVPVVTVRSDGSIDAA</sequence>
<dbReference type="Gene3D" id="3.40.50.620">
    <property type="entry name" value="HUPs"/>
    <property type="match status" value="1"/>
</dbReference>
<dbReference type="PANTHER" id="PTHR46268:SF6">
    <property type="entry name" value="UNIVERSAL STRESS PROTEIN UP12"/>
    <property type="match status" value="1"/>
</dbReference>
<proteinExistence type="inferred from homology"/>
<dbReference type="PRINTS" id="PR01438">
    <property type="entry name" value="UNVRSLSTRESS"/>
</dbReference>
<dbReference type="InterPro" id="IPR014729">
    <property type="entry name" value="Rossmann-like_a/b/a_fold"/>
</dbReference>
<keyword evidence="4" id="KW-1185">Reference proteome</keyword>
<reference evidence="3 4" key="1">
    <citation type="journal article" date="2014" name="PLoS Genet.">
        <title>Phylogenetically driven sequencing of extremely halophilic archaea reveals strategies for static and dynamic osmo-response.</title>
        <authorList>
            <person name="Becker E.A."/>
            <person name="Seitzer P.M."/>
            <person name="Tritt A."/>
            <person name="Larsen D."/>
            <person name="Krusor M."/>
            <person name="Yao A.I."/>
            <person name="Wu D."/>
            <person name="Madern D."/>
            <person name="Eisen J.A."/>
            <person name="Darling A.E."/>
            <person name="Facciotti M.T."/>
        </authorList>
    </citation>
    <scope>NUCLEOTIDE SEQUENCE [LARGE SCALE GENOMIC DNA]</scope>
    <source>
        <strain evidence="3 4">JCM 10478</strain>
    </source>
</reference>
<dbReference type="PANTHER" id="PTHR46268">
    <property type="entry name" value="STRESS RESPONSE PROTEIN NHAX"/>
    <property type="match status" value="1"/>
</dbReference>
<evidence type="ECO:0000313" key="3">
    <source>
        <dbReference type="EMBL" id="ELY67583.1"/>
    </source>
</evidence>
<dbReference type="Pfam" id="PF00582">
    <property type="entry name" value="Usp"/>
    <property type="match status" value="1"/>
</dbReference>
<evidence type="ECO:0000256" key="1">
    <source>
        <dbReference type="ARBA" id="ARBA00008791"/>
    </source>
</evidence>
<accession>L9Y3Z6</accession>
<gene>
    <name evidence="3" type="ORF">C489_10844</name>
</gene>
<dbReference type="SUPFAM" id="SSF52402">
    <property type="entry name" value="Adenine nucleotide alpha hydrolases-like"/>
    <property type="match status" value="1"/>
</dbReference>
<dbReference type="InterPro" id="IPR006015">
    <property type="entry name" value="Universal_stress_UspA"/>
</dbReference>
<comment type="similarity">
    <text evidence="1">Belongs to the universal stress protein A family.</text>
</comment>
<dbReference type="EMBL" id="AOID01000029">
    <property type="protein sequence ID" value="ELY67583.1"/>
    <property type="molecule type" value="Genomic_DNA"/>
</dbReference>